<reference evidence="2 3" key="1">
    <citation type="submission" date="2024-02" db="EMBL/GenBank/DDBJ databases">
        <authorList>
            <person name="Chen Y."/>
            <person name="Shah S."/>
            <person name="Dougan E. K."/>
            <person name="Thang M."/>
            <person name="Chan C."/>
        </authorList>
    </citation>
    <scope>NUCLEOTIDE SEQUENCE [LARGE SCALE GENOMIC DNA]</scope>
</reference>
<comment type="caution">
    <text evidence="2">The sequence shown here is derived from an EMBL/GenBank/DDBJ whole genome shotgun (WGS) entry which is preliminary data.</text>
</comment>
<proteinExistence type="predicted"/>
<feature type="transmembrane region" description="Helical" evidence="1">
    <location>
        <begin position="291"/>
        <end position="309"/>
    </location>
</feature>
<dbReference type="EMBL" id="CAXAMN010014470">
    <property type="protein sequence ID" value="CAK9043509.1"/>
    <property type="molecule type" value="Genomic_DNA"/>
</dbReference>
<feature type="transmembrane region" description="Helical" evidence="1">
    <location>
        <begin position="150"/>
        <end position="172"/>
    </location>
</feature>
<evidence type="ECO:0000256" key="1">
    <source>
        <dbReference type="SAM" id="Phobius"/>
    </source>
</evidence>
<organism evidence="2 3">
    <name type="scientific">Durusdinium trenchii</name>
    <dbReference type="NCBI Taxonomy" id="1381693"/>
    <lineage>
        <taxon>Eukaryota</taxon>
        <taxon>Sar</taxon>
        <taxon>Alveolata</taxon>
        <taxon>Dinophyceae</taxon>
        <taxon>Suessiales</taxon>
        <taxon>Symbiodiniaceae</taxon>
        <taxon>Durusdinium</taxon>
    </lineage>
</organism>
<feature type="transmembrane region" description="Helical" evidence="1">
    <location>
        <begin position="119"/>
        <end position="144"/>
    </location>
</feature>
<keyword evidence="1" id="KW-0812">Transmembrane</keyword>
<feature type="transmembrane region" description="Helical" evidence="1">
    <location>
        <begin position="256"/>
        <end position="279"/>
    </location>
</feature>
<evidence type="ECO:0000313" key="3">
    <source>
        <dbReference type="Proteomes" id="UP001642484"/>
    </source>
</evidence>
<evidence type="ECO:0000313" key="2">
    <source>
        <dbReference type="EMBL" id="CAK9043509.1"/>
    </source>
</evidence>
<keyword evidence="1" id="KW-1133">Transmembrane helix</keyword>
<dbReference type="Proteomes" id="UP001642484">
    <property type="component" value="Unassembled WGS sequence"/>
</dbReference>
<feature type="transmembrane region" description="Helical" evidence="1">
    <location>
        <begin position="184"/>
        <end position="204"/>
    </location>
</feature>
<feature type="transmembrane region" description="Helical" evidence="1">
    <location>
        <begin position="216"/>
        <end position="236"/>
    </location>
</feature>
<keyword evidence="1" id="KW-0472">Membrane</keyword>
<feature type="transmembrane region" description="Helical" evidence="1">
    <location>
        <begin position="52"/>
        <end position="72"/>
    </location>
</feature>
<accession>A0ABP0LZX5</accession>
<sequence>MENGKIEDPEAPEAKPEEIEVSEISEEAFLEPCVRGRLWKEALLLTQRRGPVALALGHLAAVLGAVLFQLELLPGLQRGVFMSFSTWSLAFGGGAVVLALLISIPCASSSEPAPIRSHYRALCAISSFCTIFAGMVPVTVAPVAGSKTTAVFYLLLAGTSFAFAAVVSYRMYFRVSDGEFTWPFKVGVCSPIGWAFLDVAASLWKIQAVEAALEYAIYGTTIWLLAAPTLMGYMVWLAQRFQQGHGLQGTIIRECLMTMAVVALSLPLVLAVCACFLAIQEPNMSLKPLHRAAIFSALMVVLCVSKVIASKTCQLIREKRTLVS</sequence>
<name>A0ABP0LZX5_9DINO</name>
<keyword evidence="3" id="KW-1185">Reference proteome</keyword>
<protein>
    <submittedName>
        <fullName evidence="2">Uncharacterized protein</fullName>
    </submittedName>
</protein>
<gene>
    <name evidence="2" type="ORF">CCMP2556_LOCUS23023</name>
</gene>
<feature type="transmembrane region" description="Helical" evidence="1">
    <location>
        <begin position="84"/>
        <end position="107"/>
    </location>
</feature>